<feature type="domain" description="Aldehyde dehydrogenase" evidence="6">
    <location>
        <begin position="12"/>
        <end position="467"/>
    </location>
</feature>
<evidence type="ECO:0000256" key="5">
    <source>
        <dbReference type="RuleBase" id="RU003345"/>
    </source>
</evidence>
<evidence type="ECO:0000256" key="4">
    <source>
        <dbReference type="PROSITE-ProRule" id="PRU10007"/>
    </source>
</evidence>
<dbReference type="CDD" id="cd07105">
    <property type="entry name" value="ALDH_SaliADH"/>
    <property type="match status" value="1"/>
</dbReference>
<comment type="caution">
    <text evidence="7">The sequence shown here is derived from an EMBL/GenBank/DDBJ whole genome shotgun (WGS) entry which is preliminary data.</text>
</comment>
<dbReference type="Proteomes" id="UP000028824">
    <property type="component" value="Unassembled WGS sequence"/>
</dbReference>
<dbReference type="Pfam" id="PF00171">
    <property type="entry name" value="Aldedh"/>
    <property type="match status" value="1"/>
</dbReference>
<dbReference type="InterPro" id="IPR016162">
    <property type="entry name" value="Ald_DH_N"/>
</dbReference>
<dbReference type="SUPFAM" id="SSF53720">
    <property type="entry name" value="ALDH-like"/>
    <property type="match status" value="1"/>
</dbReference>
<keyword evidence="3" id="KW-0520">NAD</keyword>
<protein>
    <submittedName>
        <fullName evidence="7">Salicylaldehyde dehydrogenase</fullName>
    </submittedName>
</protein>
<organism evidence="7 8">
    <name type="scientific">Paenirhodobacter enshiensis</name>
    <dbReference type="NCBI Taxonomy" id="1105367"/>
    <lineage>
        <taxon>Bacteria</taxon>
        <taxon>Pseudomonadati</taxon>
        <taxon>Pseudomonadota</taxon>
        <taxon>Alphaproteobacteria</taxon>
        <taxon>Rhodobacterales</taxon>
        <taxon>Rhodobacter group</taxon>
        <taxon>Paenirhodobacter</taxon>
    </lineage>
</organism>
<feature type="active site" evidence="4">
    <location>
        <position position="246"/>
    </location>
</feature>
<reference evidence="7 8" key="1">
    <citation type="submission" date="2014-03" db="EMBL/GenBank/DDBJ databases">
        <title>Genome of Paenirhodobacter enshiensis DW2-9.</title>
        <authorList>
            <person name="Wang D."/>
            <person name="Wang G."/>
        </authorList>
    </citation>
    <scope>NUCLEOTIDE SEQUENCE [LARGE SCALE GENOMIC DNA]</scope>
    <source>
        <strain evidence="7 8">DW2-9</strain>
    </source>
</reference>
<evidence type="ECO:0000259" key="6">
    <source>
        <dbReference type="Pfam" id="PF00171"/>
    </source>
</evidence>
<comment type="similarity">
    <text evidence="1 5">Belongs to the aldehyde dehydrogenase family.</text>
</comment>
<dbReference type="InterPro" id="IPR029510">
    <property type="entry name" value="Ald_DH_CS_GLU"/>
</dbReference>
<evidence type="ECO:0000256" key="2">
    <source>
        <dbReference type="ARBA" id="ARBA00023002"/>
    </source>
</evidence>
<dbReference type="STRING" id="1105367.CG50_09450"/>
<dbReference type="eggNOG" id="COG1012">
    <property type="taxonomic scope" value="Bacteria"/>
</dbReference>
<dbReference type="AlphaFoldDB" id="A0A086XRI8"/>
<dbReference type="FunFam" id="3.40.309.10:FF:000010">
    <property type="entry name" value="Gamma-aminobutyraldehyde dehydrogenase"/>
    <property type="match status" value="1"/>
</dbReference>
<proteinExistence type="inferred from homology"/>
<dbReference type="GO" id="GO:0016620">
    <property type="term" value="F:oxidoreductase activity, acting on the aldehyde or oxo group of donors, NAD or NADP as acceptor"/>
    <property type="evidence" value="ECO:0007669"/>
    <property type="project" value="InterPro"/>
</dbReference>
<sequence>MRIAGADRTAADGRRFVRHNPVTGAVASEAPAASPADAVAAADAAAAAFPDWAALGPNARRAVLLKAADALAAQGDAFVAAMAEETGATEPWARFNVAIAASMLREAAALTTQVSGEVIPSDMPGCLSMAVREPAGVVLGIAPWNAPVILGVRALATPLACGNAVVFKASEICPRTHALIVTALERGGLPPGLVSLVTNAPEDAADIVGTLIDHPAVRRINFTGSTRVGRVIAERAARNLKPVLLELGGKAPFVVLADADLDEAVKAAVFGAYFNQGQICMSTERIIVVPEIAEAFVAALSARVSALRAGDPRSGTAPLGSVVDLATVTRVEALIGDAVAKGAVLHSAGPAEGVLMPAQMLDHVTAQMRIYREESFGPVVAIVRAADEEDAIRLANDTEYGLSAAVFSRDAARALKAARRIRSGICHINGATVHDEAQMPFGGTGASGFGRFGGKAGIAEFTELRWITIGTEPGHYPL</sequence>
<dbReference type="Gene3D" id="3.40.605.10">
    <property type="entry name" value="Aldehyde Dehydrogenase, Chain A, domain 1"/>
    <property type="match status" value="1"/>
</dbReference>
<gene>
    <name evidence="7" type="ORF">CG50_09450</name>
</gene>
<evidence type="ECO:0000256" key="3">
    <source>
        <dbReference type="ARBA" id="ARBA00023027"/>
    </source>
</evidence>
<dbReference type="InterPro" id="IPR016163">
    <property type="entry name" value="Ald_DH_C"/>
</dbReference>
<accession>A0A086XRI8</accession>
<dbReference type="Gene3D" id="3.40.309.10">
    <property type="entry name" value="Aldehyde Dehydrogenase, Chain A, domain 2"/>
    <property type="match status" value="1"/>
</dbReference>
<keyword evidence="8" id="KW-1185">Reference proteome</keyword>
<dbReference type="PANTHER" id="PTHR42986">
    <property type="entry name" value="BENZALDEHYDE DEHYDROGENASE YFMT"/>
    <property type="match status" value="1"/>
</dbReference>
<name>A0A086XRI8_9RHOB</name>
<evidence type="ECO:0000313" key="7">
    <source>
        <dbReference type="EMBL" id="KFI24638.1"/>
    </source>
</evidence>
<dbReference type="InterPro" id="IPR015590">
    <property type="entry name" value="Aldehyde_DH_dom"/>
</dbReference>
<dbReference type="PROSITE" id="PS00687">
    <property type="entry name" value="ALDEHYDE_DEHYDR_GLU"/>
    <property type="match status" value="1"/>
</dbReference>
<evidence type="ECO:0000313" key="8">
    <source>
        <dbReference type="Proteomes" id="UP000028824"/>
    </source>
</evidence>
<dbReference type="InterPro" id="IPR016161">
    <property type="entry name" value="Ald_DH/histidinol_DH"/>
</dbReference>
<keyword evidence="2 5" id="KW-0560">Oxidoreductase</keyword>
<dbReference type="EMBL" id="JFZB01000039">
    <property type="protein sequence ID" value="KFI24638.1"/>
    <property type="molecule type" value="Genomic_DNA"/>
</dbReference>
<dbReference type="PANTHER" id="PTHR42986:SF1">
    <property type="entry name" value="BENZALDEHYDE DEHYDROGENASE YFMT"/>
    <property type="match status" value="1"/>
</dbReference>
<evidence type="ECO:0000256" key="1">
    <source>
        <dbReference type="ARBA" id="ARBA00009986"/>
    </source>
</evidence>